<sequence>MSSSDYPYDRSQPSQLKDPPFASWDNETVRSFFIELYKEQCAFRERCGQHIPPEEKAAIVMAVDDFMARVREESPQSRLHSLNVKYRGYQLYYQGLVQQVNEYLRFKEQLRAQGLDQAQYQEQIKFAILRLAVSEPELASAFAVAEDLVEQVIAAAMASVYASDATSASADTAAARSDVPYEHVHLASDDLLKKKKAEEEREEMMANWRQQQEQERQQQQRSQAHPEVQTLASESTVPSLATEGSVANEGSESTCGSPDSVAMPPTSLSVTISAAFDGPATVSIAGIPPKEERAVDSPKKDPDWSSLSTEEYISELSSYLNSDDYVHEDDDGPVRLAPLYPEPSPSVDLTQAGASLKPLEEYSLALKQEQERRHLLALQSLKEITFRSRLHMKPYLAAAVVQRLTQAEQWARDHFVPRGIDVLELPELAWQRAPSDEPEQPLTYEQRADQAHQQSLEPILQRRKLYMDQAAHDDPTYMSYEQRKVIAQAKQEGKISLWRQLCPPQNTGYEELMDFLQIHGLLIELRSKAARPKTYAFKSFAELKLYEQDGFNTDPKGSCLLPVPEPWPHISPQYRELLEKLTLLRYKIYCCETMLLYWEQQIKERPPHSFYYVCAQHPLLRFMDNLEDTPVYKVALDDPEDLPLPFYEALRKVCWKLVLGPQHQDWPVSRMFEPTGVSVDMDDDWPMFLPPPLAEPEPASEHATASAHAAVSEHASASAGESHAPDGTAQEKTNKQVGAESKRELQGSQESSPVGNSSDGQDASSNPHDQDATEHQGRHKKHQPSVTDDDNAAMSLLGGLESFDPELAKDIEQFEQQEHSHSRGHIKSQTKTGQPDSSQTKAKGKGKGKKLHRAQDQQG</sequence>
<name>A0A9D2B150_9GAMM</name>
<protein>
    <submittedName>
        <fullName evidence="2">Uncharacterized protein</fullName>
    </submittedName>
</protein>
<feature type="compositionally biased region" description="Basic and acidic residues" evidence="1">
    <location>
        <begin position="289"/>
        <end position="303"/>
    </location>
</feature>
<feature type="region of interest" description="Disordered" evidence="1">
    <location>
        <begin position="196"/>
        <end position="262"/>
    </location>
</feature>
<feature type="compositionally biased region" description="Polar residues" evidence="1">
    <location>
        <begin position="230"/>
        <end position="239"/>
    </location>
</feature>
<accession>A0A9D2B150</accession>
<reference evidence="2" key="2">
    <citation type="submission" date="2021-04" db="EMBL/GenBank/DDBJ databases">
        <authorList>
            <person name="Gilroy R."/>
        </authorList>
    </citation>
    <scope>NUCLEOTIDE SEQUENCE</scope>
    <source>
        <strain evidence="2">USASDec5-558</strain>
    </source>
</reference>
<dbReference type="Proteomes" id="UP000886829">
    <property type="component" value="Unassembled WGS sequence"/>
</dbReference>
<reference evidence="2" key="1">
    <citation type="journal article" date="2021" name="PeerJ">
        <title>Extensive microbial diversity within the chicken gut microbiome revealed by metagenomics and culture.</title>
        <authorList>
            <person name="Gilroy R."/>
            <person name="Ravi A."/>
            <person name="Getino M."/>
            <person name="Pursley I."/>
            <person name="Horton D.L."/>
            <person name="Alikhan N.F."/>
            <person name="Baker D."/>
            <person name="Gharbi K."/>
            <person name="Hall N."/>
            <person name="Watson M."/>
            <person name="Adriaenssens E.M."/>
            <person name="Foster-Nyarko E."/>
            <person name="Jarju S."/>
            <person name="Secka A."/>
            <person name="Antonio M."/>
            <person name="Oren A."/>
            <person name="Chaudhuri R.R."/>
            <person name="La Ragione R."/>
            <person name="Hildebrand F."/>
            <person name="Pallen M.J."/>
        </authorList>
    </citation>
    <scope>NUCLEOTIDE SEQUENCE</scope>
    <source>
        <strain evidence="2">USASDec5-558</strain>
    </source>
</reference>
<feature type="compositionally biased region" description="Polar residues" evidence="1">
    <location>
        <begin position="829"/>
        <end position="840"/>
    </location>
</feature>
<feature type="compositionally biased region" description="Low complexity" evidence="1">
    <location>
        <begin position="701"/>
        <end position="722"/>
    </location>
</feature>
<dbReference type="EMBL" id="DXEV01000079">
    <property type="protein sequence ID" value="HIX56604.1"/>
    <property type="molecule type" value="Genomic_DNA"/>
</dbReference>
<feature type="compositionally biased region" description="Basic residues" evidence="1">
    <location>
        <begin position="842"/>
        <end position="852"/>
    </location>
</feature>
<comment type="caution">
    <text evidence="2">The sequence shown here is derived from an EMBL/GenBank/DDBJ whole genome shotgun (WGS) entry which is preliminary data.</text>
</comment>
<feature type="region of interest" description="Disordered" evidence="1">
    <location>
        <begin position="688"/>
        <end position="859"/>
    </location>
</feature>
<proteinExistence type="predicted"/>
<organism evidence="2 3">
    <name type="scientific">Candidatus Anaerobiospirillum pullistercoris</name>
    <dbReference type="NCBI Taxonomy" id="2838452"/>
    <lineage>
        <taxon>Bacteria</taxon>
        <taxon>Pseudomonadati</taxon>
        <taxon>Pseudomonadota</taxon>
        <taxon>Gammaproteobacteria</taxon>
        <taxon>Aeromonadales</taxon>
        <taxon>Succinivibrionaceae</taxon>
        <taxon>Anaerobiospirillum</taxon>
    </lineage>
</organism>
<dbReference type="AlphaFoldDB" id="A0A9D2B150"/>
<feature type="compositionally biased region" description="Polar residues" evidence="1">
    <location>
        <begin position="1"/>
        <end position="15"/>
    </location>
</feature>
<feature type="region of interest" description="Disordered" evidence="1">
    <location>
        <begin position="1"/>
        <end position="21"/>
    </location>
</feature>
<feature type="compositionally biased region" description="Basic and acidic residues" evidence="1">
    <location>
        <begin position="806"/>
        <end position="821"/>
    </location>
</feature>
<evidence type="ECO:0000256" key="1">
    <source>
        <dbReference type="SAM" id="MobiDB-lite"/>
    </source>
</evidence>
<feature type="compositionally biased region" description="Polar residues" evidence="1">
    <location>
        <begin position="746"/>
        <end position="767"/>
    </location>
</feature>
<feature type="region of interest" description="Disordered" evidence="1">
    <location>
        <begin position="281"/>
        <end position="306"/>
    </location>
</feature>
<gene>
    <name evidence="2" type="ORF">H9850_03920</name>
</gene>
<evidence type="ECO:0000313" key="2">
    <source>
        <dbReference type="EMBL" id="HIX56604.1"/>
    </source>
</evidence>
<evidence type="ECO:0000313" key="3">
    <source>
        <dbReference type="Proteomes" id="UP000886829"/>
    </source>
</evidence>
<feature type="compositionally biased region" description="Polar residues" evidence="1">
    <location>
        <begin position="248"/>
        <end position="257"/>
    </location>
</feature>